<dbReference type="Pfam" id="PF03665">
    <property type="entry name" value="UPF0172"/>
    <property type="match status" value="1"/>
</dbReference>
<reference evidence="4" key="1">
    <citation type="submission" date="2022-10" db="EMBL/GenBank/DDBJ databases">
        <title>Genome assembly of Pristionchus species.</title>
        <authorList>
            <person name="Yoshida K."/>
            <person name="Sommer R.J."/>
        </authorList>
    </citation>
    <scope>NUCLEOTIDE SEQUENCE [LARGE SCALE GENOMIC DNA]</scope>
    <source>
        <strain evidence="4">RS5460</strain>
    </source>
</reference>
<dbReference type="InterPro" id="IPR005366">
    <property type="entry name" value="EMC8/9"/>
</dbReference>
<dbReference type="InterPro" id="IPR037518">
    <property type="entry name" value="MPN"/>
</dbReference>
<comment type="similarity">
    <text evidence="1">Belongs to the EMC8/EMC9 family.</text>
</comment>
<evidence type="ECO:0000313" key="3">
    <source>
        <dbReference type="EMBL" id="GMR53075.1"/>
    </source>
</evidence>
<dbReference type="PROSITE" id="PS50249">
    <property type="entry name" value="MPN"/>
    <property type="match status" value="1"/>
</dbReference>
<dbReference type="PANTHER" id="PTHR12941">
    <property type="entry name" value="ER MEMBRANE PROTEIN COMPLEX"/>
    <property type="match status" value="1"/>
</dbReference>
<dbReference type="GO" id="GO:0072546">
    <property type="term" value="C:EMC complex"/>
    <property type="evidence" value="ECO:0007669"/>
    <property type="project" value="InterPro"/>
</dbReference>
<evidence type="ECO:0000313" key="4">
    <source>
        <dbReference type="Proteomes" id="UP001328107"/>
    </source>
</evidence>
<protein>
    <recommendedName>
        <fullName evidence="2">MPN domain-containing protein</fullName>
    </recommendedName>
</protein>
<feature type="domain" description="MPN" evidence="2">
    <location>
        <begin position="3"/>
        <end position="134"/>
    </location>
</feature>
<dbReference type="CDD" id="cd08060">
    <property type="entry name" value="MPN_UPF0172"/>
    <property type="match status" value="1"/>
</dbReference>
<name>A0AAN5CZ22_9BILA</name>
<evidence type="ECO:0000256" key="1">
    <source>
        <dbReference type="ARBA" id="ARBA00007461"/>
    </source>
</evidence>
<gene>
    <name evidence="3" type="ORF">PMAYCL1PPCAC_23270</name>
</gene>
<keyword evidence="4" id="KW-1185">Reference proteome</keyword>
<comment type="caution">
    <text evidence="3">The sequence shown here is derived from an EMBL/GenBank/DDBJ whole genome shotgun (WGS) entry which is preliminary data.</text>
</comment>
<proteinExistence type="inferred from homology"/>
<dbReference type="EMBL" id="BTRK01000005">
    <property type="protein sequence ID" value="GMR53075.1"/>
    <property type="molecule type" value="Genomic_DNA"/>
</dbReference>
<dbReference type="PANTHER" id="PTHR12941:SF10">
    <property type="entry name" value="ER MEMBRANE PROTEIN COMPLEX SUBUNIT 8_9 HOMOLOG"/>
    <property type="match status" value="1"/>
</dbReference>
<organism evidence="3 4">
    <name type="scientific">Pristionchus mayeri</name>
    <dbReference type="NCBI Taxonomy" id="1317129"/>
    <lineage>
        <taxon>Eukaryota</taxon>
        <taxon>Metazoa</taxon>
        <taxon>Ecdysozoa</taxon>
        <taxon>Nematoda</taxon>
        <taxon>Chromadorea</taxon>
        <taxon>Rhabditida</taxon>
        <taxon>Rhabditina</taxon>
        <taxon>Diplogasteromorpha</taxon>
        <taxon>Diplogasteroidea</taxon>
        <taxon>Neodiplogasteridae</taxon>
        <taxon>Pristionchus</taxon>
    </lineage>
</organism>
<dbReference type="Proteomes" id="UP001328107">
    <property type="component" value="Unassembled WGS sequence"/>
</dbReference>
<sequence>MTIDVDTLPYATIVLHALKYPAKAVYGLLLGEAKGSKVKVSNVVPLAHEASPLSPSLEIALTLVSSRPNGESIVGVYYAPQNLKETGASPTAIRLAQKISAINGCPATIVELQNVKLEGGCQNECLIGRQSNEGAWKEVSISASQDTLTTVSLAAQRRLHRDVVDFENHLDAPESDFYNAALASSILESY</sequence>
<evidence type="ECO:0000259" key="2">
    <source>
        <dbReference type="PROSITE" id="PS50249"/>
    </source>
</evidence>
<dbReference type="Gene3D" id="3.40.140.10">
    <property type="entry name" value="Cytidine Deaminase, domain 2"/>
    <property type="match status" value="1"/>
</dbReference>
<dbReference type="AlphaFoldDB" id="A0AAN5CZ22"/>
<accession>A0AAN5CZ22</accession>